<dbReference type="AlphaFoldDB" id="A0A1R0Y9M7"/>
<comment type="caution">
    <text evidence="1">The sequence shown here is derived from an EMBL/GenBank/DDBJ whole genome shotgun (WGS) entry which is preliminary data.</text>
</comment>
<reference evidence="1 2" key="1">
    <citation type="submission" date="2016-10" db="EMBL/GenBank/DDBJ databases">
        <title>Paenibacillus species isolates.</title>
        <authorList>
            <person name="Beno S.M."/>
        </authorList>
    </citation>
    <scope>NUCLEOTIDE SEQUENCE [LARGE SCALE GENOMIC DNA]</scope>
    <source>
        <strain evidence="1 2">FSL H7-0710</strain>
    </source>
</reference>
<evidence type="ECO:0000313" key="2">
    <source>
        <dbReference type="Proteomes" id="UP000187439"/>
    </source>
</evidence>
<organism evidence="1 2">
    <name type="scientific">Paenibacillus odorifer</name>
    <dbReference type="NCBI Taxonomy" id="189426"/>
    <lineage>
        <taxon>Bacteria</taxon>
        <taxon>Bacillati</taxon>
        <taxon>Bacillota</taxon>
        <taxon>Bacilli</taxon>
        <taxon>Bacillales</taxon>
        <taxon>Paenibacillaceae</taxon>
        <taxon>Paenibacillus</taxon>
    </lineage>
</organism>
<protein>
    <recommendedName>
        <fullName evidence="3">Pentapeptide repeat-containing protein</fullName>
    </recommendedName>
</protein>
<dbReference type="EMBL" id="MPTC01000001">
    <property type="protein sequence ID" value="OMD44059.1"/>
    <property type="molecule type" value="Genomic_DNA"/>
</dbReference>
<dbReference type="Gene3D" id="2.160.20.80">
    <property type="entry name" value="E3 ubiquitin-protein ligase SopA"/>
    <property type="match status" value="1"/>
</dbReference>
<accession>A0A1R0Y9M7</accession>
<proteinExistence type="predicted"/>
<dbReference type="SUPFAM" id="SSF141571">
    <property type="entry name" value="Pentapeptide repeat-like"/>
    <property type="match status" value="1"/>
</dbReference>
<evidence type="ECO:0008006" key="3">
    <source>
        <dbReference type="Google" id="ProtNLM"/>
    </source>
</evidence>
<name>A0A1R0Y9M7_9BACL</name>
<sequence length="171" mass="19746">MMAANSILESLQGLRERYAGLGGAEFAAFRRQLGQQEEIRNATLELTDLSFEALSGRFHQSTFSHNQLPSVITSLQLTDCEWRFIDANGCTSFEQVECSGTKFRDSRFPKRMQKCIFTDCEFVRITAIETEFDQVQFLNCKFDNCNFAFSKHAKFDDNCVFFNVERFGYED</sequence>
<gene>
    <name evidence="1" type="ORF">BSK52_00470</name>
</gene>
<dbReference type="Proteomes" id="UP000187439">
    <property type="component" value="Unassembled WGS sequence"/>
</dbReference>
<dbReference type="RefSeq" id="WP_139328425.1">
    <property type="nucleotide sequence ID" value="NZ_MPTC01000001.1"/>
</dbReference>
<dbReference type="OrthoDB" id="9798656at2"/>
<evidence type="ECO:0000313" key="1">
    <source>
        <dbReference type="EMBL" id="OMD44059.1"/>
    </source>
</evidence>